<keyword evidence="2" id="KW-0812">Transmembrane</keyword>
<proteinExistence type="predicted"/>
<feature type="compositionally biased region" description="Low complexity" evidence="1">
    <location>
        <begin position="7"/>
        <end position="20"/>
    </location>
</feature>
<evidence type="ECO:0000256" key="2">
    <source>
        <dbReference type="SAM" id="Phobius"/>
    </source>
</evidence>
<dbReference type="InParanoid" id="A2G4E6"/>
<name>A2G4E6_TRIV3</name>
<dbReference type="RefSeq" id="XP_001300898.1">
    <property type="nucleotide sequence ID" value="XM_001300897.1"/>
</dbReference>
<gene>
    <name evidence="3" type="ORF">TVAG_033600</name>
</gene>
<dbReference type="VEuPathDB" id="TrichDB:TVAGG3_0148240"/>
<organism evidence="3 4">
    <name type="scientific">Trichomonas vaginalis (strain ATCC PRA-98 / G3)</name>
    <dbReference type="NCBI Taxonomy" id="412133"/>
    <lineage>
        <taxon>Eukaryota</taxon>
        <taxon>Metamonada</taxon>
        <taxon>Parabasalia</taxon>
        <taxon>Trichomonadida</taxon>
        <taxon>Trichomonadidae</taxon>
        <taxon>Trichomonas</taxon>
    </lineage>
</organism>
<dbReference type="VEuPathDB" id="TrichDB:TVAG_033600"/>
<dbReference type="AlphaFoldDB" id="A2G4E6"/>
<evidence type="ECO:0000313" key="4">
    <source>
        <dbReference type="Proteomes" id="UP000001542"/>
    </source>
</evidence>
<feature type="region of interest" description="Disordered" evidence="1">
    <location>
        <begin position="1"/>
        <end position="20"/>
    </location>
</feature>
<dbReference type="Proteomes" id="UP000001542">
    <property type="component" value="Unassembled WGS sequence"/>
</dbReference>
<reference evidence="3" key="2">
    <citation type="journal article" date="2007" name="Science">
        <title>Draft genome sequence of the sexually transmitted pathogen Trichomonas vaginalis.</title>
        <authorList>
            <person name="Carlton J.M."/>
            <person name="Hirt R.P."/>
            <person name="Silva J.C."/>
            <person name="Delcher A.L."/>
            <person name="Schatz M."/>
            <person name="Zhao Q."/>
            <person name="Wortman J.R."/>
            <person name="Bidwell S.L."/>
            <person name="Alsmark U.C.M."/>
            <person name="Besteiro S."/>
            <person name="Sicheritz-Ponten T."/>
            <person name="Noel C.J."/>
            <person name="Dacks J.B."/>
            <person name="Foster P.G."/>
            <person name="Simillion C."/>
            <person name="Van de Peer Y."/>
            <person name="Miranda-Saavedra D."/>
            <person name="Barton G.J."/>
            <person name="Westrop G.D."/>
            <person name="Mueller S."/>
            <person name="Dessi D."/>
            <person name="Fiori P.L."/>
            <person name="Ren Q."/>
            <person name="Paulsen I."/>
            <person name="Zhang H."/>
            <person name="Bastida-Corcuera F.D."/>
            <person name="Simoes-Barbosa A."/>
            <person name="Brown M.T."/>
            <person name="Hayes R.D."/>
            <person name="Mukherjee M."/>
            <person name="Okumura C.Y."/>
            <person name="Schneider R."/>
            <person name="Smith A.J."/>
            <person name="Vanacova S."/>
            <person name="Villalvazo M."/>
            <person name="Haas B.J."/>
            <person name="Pertea M."/>
            <person name="Feldblyum T.V."/>
            <person name="Utterback T.R."/>
            <person name="Shu C.L."/>
            <person name="Osoegawa K."/>
            <person name="de Jong P.J."/>
            <person name="Hrdy I."/>
            <person name="Horvathova L."/>
            <person name="Zubacova Z."/>
            <person name="Dolezal P."/>
            <person name="Malik S.B."/>
            <person name="Logsdon J.M. Jr."/>
            <person name="Henze K."/>
            <person name="Gupta A."/>
            <person name="Wang C.C."/>
            <person name="Dunne R.L."/>
            <person name="Upcroft J.A."/>
            <person name="Upcroft P."/>
            <person name="White O."/>
            <person name="Salzberg S.L."/>
            <person name="Tang P."/>
            <person name="Chiu C.-H."/>
            <person name="Lee Y.-S."/>
            <person name="Embley T.M."/>
            <person name="Coombs G.H."/>
            <person name="Mottram J.C."/>
            <person name="Tachezy J."/>
            <person name="Fraser-Liggett C.M."/>
            <person name="Johnson P.J."/>
        </authorList>
    </citation>
    <scope>NUCLEOTIDE SEQUENCE [LARGE SCALE GENOMIC DNA]</scope>
    <source>
        <strain evidence="3">G3</strain>
    </source>
</reference>
<keyword evidence="4" id="KW-1185">Reference proteome</keyword>
<sequence length="196" mass="22999">MSEHNASVSNSPSHSQRSSREVSPVNYPLLLFQQAQVREIKKRKFIKWIIAILLIFLSFVLTQVNINYCTGPYSAVCTPCPKHGKCTRKEFECKEPYKKISKGCYNTTSTVDTIRELSIDVENVILNKQIWSLSKLKKQFPNHSYQDLKAAIKFNNRFTIMLRYIFPLVQLPRELTYFLVGILIPTFIFLFFFYYF</sequence>
<protein>
    <submittedName>
        <fullName evidence="3">Uncharacterized protein</fullName>
    </submittedName>
</protein>
<dbReference type="EMBL" id="DS114371">
    <property type="protein sequence ID" value="EAX87968.1"/>
    <property type="molecule type" value="Genomic_DNA"/>
</dbReference>
<keyword evidence="2" id="KW-0472">Membrane</keyword>
<feature type="transmembrane region" description="Helical" evidence="2">
    <location>
        <begin position="175"/>
        <end position="195"/>
    </location>
</feature>
<keyword evidence="2" id="KW-1133">Transmembrane helix</keyword>
<evidence type="ECO:0000256" key="1">
    <source>
        <dbReference type="SAM" id="MobiDB-lite"/>
    </source>
</evidence>
<feature type="transmembrane region" description="Helical" evidence="2">
    <location>
        <begin position="45"/>
        <end position="66"/>
    </location>
</feature>
<accession>A2G4E6</accession>
<dbReference type="KEGG" id="tva:4745625"/>
<reference evidence="3" key="1">
    <citation type="submission" date="2006-10" db="EMBL/GenBank/DDBJ databases">
        <authorList>
            <person name="Amadeo P."/>
            <person name="Zhao Q."/>
            <person name="Wortman J."/>
            <person name="Fraser-Liggett C."/>
            <person name="Carlton J."/>
        </authorList>
    </citation>
    <scope>NUCLEOTIDE SEQUENCE</scope>
    <source>
        <strain evidence="3">G3</strain>
    </source>
</reference>
<evidence type="ECO:0000313" key="3">
    <source>
        <dbReference type="EMBL" id="EAX87968.1"/>
    </source>
</evidence>